<dbReference type="Proteomes" id="UP000199375">
    <property type="component" value="Unassembled WGS sequence"/>
</dbReference>
<keyword evidence="2" id="KW-0472">Membrane</keyword>
<gene>
    <name evidence="5" type="ORF">GA0070558_117108</name>
</gene>
<feature type="region of interest" description="Disordered" evidence="1">
    <location>
        <begin position="308"/>
        <end position="350"/>
    </location>
</feature>
<name>A0A1C4WR68_9ACTN</name>
<feature type="compositionally biased region" description="Gly residues" evidence="1">
    <location>
        <begin position="376"/>
        <end position="414"/>
    </location>
</feature>
<feature type="compositionally biased region" description="Low complexity" evidence="1">
    <location>
        <begin position="542"/>
        <end position="552"/>
    </location>
</feature>
<proteinExistence type="predicted"/>
<evidence type="ECO:0000313" key="6">
    <source>
        <dbReference type="Proteomes" id="UP000199375"/>
    </source>
</evidence>
<evidence type="ECO:0000313" key="5">
    <source>
        <dbReference type="EMBL" id="SCE98682.1"/>
    </source>
</evidence>
<feature type="region of interest" description="Disordered" evidence="1">
    <location>
        <begin position="1379"/>
        <end position="1474"/>
    </location>
</feature>
<dbReference type="RefSeq" id="WP_091281872.1">
    <property type="nucleotide sequence ID" value="NZ_FMCW01000017.1"/>
</dbReference>
<evidence type="ECO:0000256" key="2">
    <source>
        <dbReference type="SAM" id="Phobius"/>
    </source>
</evidence>
<keyword evidence="2" id="KW-1133">Transmembrane helix</keyword>
<feature type="region of interest" description="Disordered" evidence="1">
    <location>
        <begin position="768"/>
        <end position="794"/>
    </location>
</feature>
<feature type="transmembrane region" description="Helical" evidence="2">
    <location>
        <begin position="110"/>
        <end position="132"/>
    </location>
</feature>
<accession>A0A1C4WR68</accession>
<keyword evidence="2" id="KW-0812">Transmembrane</keyword>
<evidence type="ECO:0000259" key="3">
    <source>
        <dbReference type="Pfam" id="PF15644"/>
    </source>
</evidence>
<evidence type="ECO:0000259" key="4">
    <source>
        <dbReference type="Pfam" id="PF25547"/>
    </source>
</evidence>
<feature type="domain" description="Outer membrane channel protein CpnT-like N-terminal" evidence="4">
    <location>
        <begin position="18"/>
        <end position="147"/>
    </location>
</feature>
<protein>
    <submittedName>
        <fullName evidence="5">Uncharacterized protein</fullName>
    </submittedName>
</protein>
<feature type="compositionally biased region" description="Basic and acidic residues" evidence="1">
    <location>
        <begin position="1431"/>
        <end position="1443"/>
    </location>
</feature>
<feature type="compositionally biased region" description="Low complexity" evidence="1">
    <location>
        <begin position="785"/>
        <end position="794"/>
    </location>
</feature>
<feature type="compositionally biased region" description="Low complexity" evidence="1">
    <location>
        <begin position="1393"/>
        <end position="1402"/>
    </location>
</feature>
<feature type="region of interest" description="Disordered" evidence="1">
    <location>
        <begin position="1036"/>
        <end position="1095"/>
    </location>
</feature>
<dbReference type="InterPro" id="IPR028908">
    <property type="entry name" value="Tox-PL_dom"/>
</dbReference>
<feature type="compositionally biased region" description="Low complexity" evidence="1">
    <location>
        <begin position="454"/>
        <end position="530"/>
    </location>
</feature>
<feature type="compositionally biased region" description="Low complexity" evidence="1">
    <location>
        <begin position="1451"/>
        <end position="1465"/>
    </location>
</feature>
<feature type="region of interest" description="Disordered" evidence="1">
    <location>
        <begin position="376"/>
        <end position="586"/>
    </location>
</feature>
<dbReference type="Pfam" id="PF15644">
    <property type="entry name" value="Gln_amidase"/>
    <property type="match status" value="1"/>
</dbReference>
<evidence type="ECO:0000256" key="1">
    <source>
        <dbReference type="SAM" id="MobiDB-lite"/>
    </source>
</evidence>
<organism evidence="5 6">
    <name type="scientific">Micromonospora haikouensis</name>
    <dbReference type="NCBI Taxonomy" id="686309"/>
    <lineage>
        <taxon>Bacteria</taxon>
        <taxon>Bacillati</taxon>
        <taxon>Actinomycetota</taxon>
        <taxon>Actinomycetes</taxon>
        <taxon>Micromonosporales</taxon>
        <taxon>Micromonosporaceae</taxon>
        <taxon>Micromonospora</taxon>
    </lineage>
</organism>
<feature type="compositionally biased region" description="Low complexity" evidence="1">
    <location>
        <begin position="1039"/>
        <end position="1063"/>
    </location>
</feature>
<sequence>MAIEVSAELANFLRFLIGEKFPRADETNLFATAEELRRAAEQVAASSETFGDGVRAYRAGVNGQAEDSFVDTMERYVLHSPGYLGLVSKYTNRMGDSYRGTATEVQYAKLMIIAALLALMVELLTALAIAWINPGAALARLAVGRVIMRVIFQNVTTRVLFQVAMAQAVGIGLQTVMDRLVQLYQIRNHTRDGWNDELTRAAAEVGSLGGAVGLGLGGLMQGLERLARSTNVGRRVGLSASSNTPDSPGFRPGEAAQEVLNEGVSEWLTEFLYNGITTGEWDADGAAVVAGAMSGLASVAGTAIGQQLNKATGGDRDRTSKSSALAEQEPPASADPTVDEPLPAYDPVRLPAYDGPPSYAEAVAAVPGVGAVPTGAGGTGTGGTTPGGAGRGGTAGTGAGGTGPAARTGAGGGSAEADADAAGRLRRADGESTEPGEPAGPERVDPSGLTAGGSTDLSDLLTTHDLSTTSDLSVTSDLSATPGVPASADAPSASGLPASSGTAAGQPAGGAPSAARTGGSAPVPGAAPEAGAGGPAGGGRASGADPAAPGRPTVGSWTGGPQPVGAPPAGGSGPGTPPVGPQPVSVGAVTAALGTPVEGRGATLEQRLTGVLPPYDGTALDCVIRLAAVVGEFSAAPRPPRVTRDDAAIDPVRPESELAAQLGVEWQPVSDWAQVVGRVSGAGPNALAAVLVQPPNAPRHAFALVNDGGELFWVETQAASGRRVRPVGNPPEPPVGARVIVLDGQGSPVPVTPGDTATVRALVDPATTSRYGMSRPHPTRPEPATTSPSVDPVPVPTVEQVTRTAEGLPPDLVRVPANGRCLPYAVLTSAPGVVSSRLAAAGLLTPQVDRWLAEADDVRAAVSWHAEQLSIGATSVPDDAPLNRTADALIGLVAGYLTTHRDALPAVLPEIRQALADRERTDSGLVSRVDRLALLERHGYTGLPELTDDELLTTYLDWYAFHAGPLTDQEFDVLLAAVHDWSRSWSEPVGLALLPLLAHALDVSLSVRSRADGRERAVYGPADAAAVTVYHNDRDHFDASSAEPSSPAAPDTPAAPATPTTPDIPVARDTPEPPAAPDTADTLDESPAGADLDGAYGPAVRAARITPGERDDAGDVRLNPFWYRLADFPAHLLDPARARTWRYVVAEDGEVYLGAADAATAMRQRDFRALLAGMRQYDPELTAERLREQLGGQGHAGLAVGFDARGRAIERHARVGGELTWNESARRWQVDDRSAQYMGATRPAATPDEIQGWLGTVAAAVGGRFDRDVTPVRHTPDDAGPPATVTVDFAPGQRAAEAGQWPELDLFVDQVVAQARRAWGTERPRVVRVRIEGGGNGSGRLRLRADRTGRRRAASLAELVGTMVAARLKIEGIPPRLVRVDQTSRGAGRSKSPGAQRPATPQQRRRAVLWTEPGPAYAGRRRRRGPAPADRAGRDRAGRDRAGRERRRLRNPAAAGRAGRSAAGRLRQDPDGTWRVGSGQVVTHDVPGRPGSIALLSDREWRRLARNPRLPAATDNVTVLVHGAGDRFRVPLRHADGRTSEVTLTVDELHTLLESPERDGRRLALLSCAAGRIGARSVQRLADLRDTDVFAPEGDLVVAGTTGHPPVSVDGRPWALFVPDGTVAWDVVNDEIVDPDRSDAPFAVPFAGYASRAGDADPDGVRLTNAPLPPTGWDRIRIIGDGLCLLSAVAVATPEAMADIAGMPPDAVDRLLRVRRAGVHDTDLTDIDTALRDEILRRVADPSPAMVGLFDQVATTWLFPVGYDVQTTLLDAVDTWDWQRLLPGQDDTENGGRVGDVLPLVDRRGARPAGVAGAARPVVGHGALAGRRRDAGAVDLQRARPLRRLGS</sequence>
<feature type="compositionally biased region" description="Gly residues" evidence="1">
    <location>
        <begin position="531"/>
        <end position="541"/>
    </location>
</feature>
<feature type="domain" description="Tox-PL" evidence="3">
    <location>
        <begin position="634"/>
        <end position="718"/>
    </location>
</feature>
<dbReference type="Pfam" id="PF25547">
    <property type="entry name" value="WXG100_2"/>
    <property type="match status" value="1"/>
</dbReference>
<reference evidence="5 6" key="1">
    <citation type="submission" date="2016-06" db="EMBL/GenBank/DDBJ databases">
        <authorList>
            <person name="Kjaerup R.B."/>
            <person name="Dalgaard T.S."/>
            <person name="Juul-Madsen H.R."/>
        </authorList>
    </citation>
    <scope>NUCLEOTIDE SEQUENCE [LARGE SCALE GENOMIC DNA]</scope>
    <source>
        <strain evidence="5 6">DSM 45626</strain>
    </source>
</reference>
<dbReference type="EMBL" id="FMCW01000017">
    <property type="protein sequence ID" value="SCE98682.1"/>
    <property type="molecule type" value="Genomic_DNA"/>
</dbReference>
<feature type="compositionally biased region" description="Basic and acidic residues" evidence="1">
    <location>
        <begin position="421"/>
        <end position="430"/>
    </location>
</feature>
<dbReference type="InterPro" id="IPR057746">
    <property type="entry name" value="CpnT-like_N"/>
</dbReference>